<dbReference type="Proteomes" id="UP000671973">
    <property type="component" value="Segment"/>
</dbReference>
<organism evidence="1 2">
    <name type="scientific">Agrobacterium phage OLIVR1</name>
    <dbReference type="NCBI Taxonomy" id="2723769"/>
    <lineage>
        <taxon>Viruses</taxon>
        <taxon>Duplodnaviria</taxon>
        <taxon>Heunggongvirae</taxon>
        <taxon>Uroviricota</taxon>
        <taxon>Caudoviricetes</taxon>
        <taxon>Schitoviridae</taxon>
        <taxon>Oliverunavirus</taxon>
        <taxon>Oliverunavirus OLIVR1</taxon>
    </lineage>
</organism>
<accession>A0A858MRQ2</accession>
<evidence type="ECO:0000313" key="2">
    <source>
        <dbReference type="Proteomes" id="UP000671973"/>
    </source>
</evidence>
<name>A0A858MRQ2_9CAUD</name>
<dbReference type="EMBL" id="MT234338">
    <property type="protein sequence ID" value="QIW87233.1"/>
    <property type="molecule type" value="Genomic_DNA"/>
</dbReference>
<evidence type="ECO:0000313" key="1">
    <source>
        <dbReference type="EMBL" id="QIW87233.1"/>
    </source>
</evidence>
<keyword evidence="2" id="KW-1185">Reference proteome</keyword>
<protein>
    <submittedName>
        <fullName evidence="1">Uncharacterized protein</fullName>
    </submittedName>
</protein>
<reference evidence="1 2" key="1">
    <citation type="submission" date="2020-03" db="EMBL/GenBank/DDBJ databases">
        <authorList>
            <person name="Holtappels D."/>
            <person name="Bomans J.P.J."/>
            <person name="Lavigne R."/>
            <person name="Wagemans J."/>
        </authorList>
    </citation>
    <scope>NUCLEOTIDE SEQUENCE [LARGE SCALE GENOMIC DNA]</scope>
    <source>
        <strain evidence="1 2">OLIVR1</strain>
    </source>
</reference>
<proteinExistence type="predicted"/>
<gene>
    <name evidence="1" type="ORF">Ab1vBOLIVR1_gp38</name>
</gene>
<sequence length="33" mass="3858">MVQKPIRLLQPLLLNNNQIMNLESPAMCRAFFI</sequence>